<evidence type="ECO:0000256" key="10">
    <source>
        <dbReference type="ARBA" id="ARBA00076996"/>
    </source>
</evidence>
<name>A0A917JPM2_9GAMM</name>
<dbReference type="Proteomes" id="UP000630149">
    <property type="component" value="Unassembled WGS sequence"/>
</dbReference>
<evidence type="ECO:0000256" key="11">
    <source>
        <dbReference type="ARBA" id="ARBA00084087"/>
    </source>
</evidence>
<keyword evidence="6" id="KW-1278">Translocase</keyword>
<dbReference type="GO" id="GO:0006740">
    <property type="term" value="P:NADPH regeneration"/>
    <property type="evidence" value="ECO:0007669"/>
    <property type="project" value="TreeGrafter"/>
</dbReference>
<keyword evidence="4" id="KW-0547">Nucleotide-binding</keyword>
<evidence type="ECO:0000256" key="1">
    <source>
        <dbReference type="ARBA" id="ARBA00003943"/>
    </source>
</evidence>
<dbReference type="InterPro" id="IPR007698">
    <property type="entry name" value="AlaDH/PNT_NAD(H)-bd"/>
</dbReference>
<dbReference type="InterPro" id="IPR008143">
    <property type="entry name" value="Ala_DH/PNT_CS2"/>
</dbReference>
<dbReference type="SMART" id="SM01002">
    <property type="entry name" value="AlaDh_PNT_C"/>
    <property type="match status" value="1"/>
</dbReference>
<reference evidence="14" key="1">
    <citation type="journal article" date="2014" name="Int. J. Syst. Evol. Microbiol.">
        <title>Complete genome sequence of Corynebacterium casei LMG S-19264T (=DSM 44701T), isolated from a smear-ripened cheese.</title>
        <authorList>
            <consortium name="US DOE Joint Genome Institute (JGI-PGF)"/>
            <person name="Walter F."/>
            <person name="Albersmeier A."/>
            <person name="Kalinowski J."/>
            <person name="Ruckert C."/>
        </authorList>
    </citation>
    <scope>NUCLEOTIDE SEQUENCE</scope>
    <source>
        <strain evidence="14">JCM 13919</strain>
    </source>
</reference>
<evidence type="ECO:0000256" key="8">
    <source>
        <dbReference type="ARBA" id="ARBA00048202"/>
    </source>
</evidence>
<dbReference type="FunFam" id="3.40.50.720:FF:000188">
    <property type="entry name" value="NAD(P) transhydrogenase alpha subunit 1"/>
    <property type="match status" value="1"/>
</dbReference>
<evidence type="ECO:0000256" key="3">
    <source>
        <dbReference type="ARBA" id="ARBA00012943"/>
    </source>
</evidence>
<dbReference type="Pfam" id="PF01262">
    <property type="entry name" value="AlaDh_PNT_C"/>
    <property type="match status" value="1"/>
</dbReference>
<dbReference type="Pfam" id="PF05222">
    <property type="entry name" value="AlaDh_PNT_N"/>
    <property type="match status" value="1"/>
</dbReference>
<dbReference type="GO" id="GO:0005886">
    <property type="term" value="C:plasma membrane"/>
    <property type="evidence" value="ECO:0007669"/>
    <property type="project" value="TreeGrafter"/>
</dbReference>
<evidence type="ECO:0000256" key="4">
    <source>
        <dbReference type="ARBA" id="ARBA00022741"/>
    </source>
</evidence>
<dbReference type="GO" id="GO:0016491">
    <property type="term" value="F:oxidoreductase activity"/>
    <property type="evidence" value="ECO:0007669"/>
    <property type="project" value="InterPro"/>
</dbReference>
<comment type="function">
    <text evidence="1">The transhydrogenation between NADH and NADP is coupled to respiration and ATP hydrolysis and functions as a proton pump across the membrane.</text>
</comment>
<dbReference type="InterPro" id="IPR007886">
    <property type="entry name" value="AlaDH/PNT_N"/>
</dbReference>
<comment type="similarity">
    <text evidence="2">Belongs to the AlaDH/PNT family.</text>
</comment>
<proteinExistence type="inferred from homology"/>
<gene>
    <name evidence="14" type="primary">pntAa</name>
    <name evidence="14" type="ORF">GCM10007966_04040</name>
</gene>
<feature type="domain" description="Alanine dehydrogenase/pyridine nucleotide transhydrogenase NAD(H)-binding" evidence="12">
    <location>
        <begin position="147"/>
        <end position="311"/>
    </location>
</feature>
<dbReference type="OrthoDB" id="9804592at2"/>
<dbReference type="EMBL" id="BMOB01000001">
    <property type="protein sequence ID" value="GGI78569.1"/>
    <property type="molecule type" value="Genomic_DNA"/>
</dbReference>
<dbReference type="PANTHER" id="PTHR10160">
    <property type="entry name" value="NAD(P) TRANSHYDROGENASE"/>
    <property type="match status" value="1"/>
</dbReference>
<dbReference type="RefSeq" id="WP_131775630.1">
    <property type="nucleotide sequence ID" value="NZ_BMOB01000001.1"/>
</dbReference>
<sequence length="375" mass="40713">MYISALNEGGTETRVAISPTSVKQFLKLGLNVLIETHAGIKAGFSDEDYTLAGAEIMSLRKTLLSHTHILATVGEPLVEEINDLPPESLLIGQIDKNSGSSLIKWCLKHRVSVFSMNLIPRISRAQSMDALSSQANLAGYRAVIEGVAHYQRAIPMMMTAAGMIQPAKVLILGAGVAGLQAIATAKRLGAVVYAFDVRRAAKEQVESLGAEFIEVSEEYDAETASGYATEVSDEYRLKQAELIHDYARLADIIICTALIPNKKAPLLLKADTVELMKAGSVIVDLATSRGGNCELSEQDQIIKHNQVTIIGYSNMAGLIPATASDLYANNIANFLKLLDLSEDHLSFNDQDEIIQQGMLCHDGQFEPFQYTKETA</sequence>
<accession>A0A917JPM2</accession>
<keyword evidence="15" id="KW-1185">Reference proteome</keyword>
<evidence type="ECO:0000259" key="12">
    <source>
        <dbReference type="SMART" id="SM01002"/>
    </source>
</evidence>
<dbReference type="SUPFAM" id="SSF52283">
    <property type="entry name" value="Formate/glycerate dehydrogenase catalytic domain-like"/>
    <property type="match status" value="1"/>
</dbReference>
<dbReference type="InterPro" id="IPR036291">
    <property type="entry name" value="NAD(P)-bd_dom_sf"/>
</dbReference>
<evidence type="ECO:0000256" key="5">
    <source>
        <dbReference type="ARBA" id="ARBA00022857"/>
    </source>
</evidence>
<dbReference type="NCBIfam" id="NF006942">
    <property type="entry name" value="PRK09424.1"/>
    <property type="match status" value="1"/>
</dbReference>
<evidence type="ECO:0000313" key="14">
    <source>
        <dbReference type="EMBL" id="GGI78569.1"/>
    </source>
</evidence>
<evidence type="ECO:0000259" key="13">
    <source>
        <dbReference type="SMART" id="SM01003"/>
    </source>
</evidence>
<evidence type="ECO:0000313" key="15">
    <source>
        <dbReference type="Proteomes" id="UP000630149"/>
    </source>
</evidence>
<evidence type="ECO:0000256" key="7">
    <source>
        <dbReference type="ARBA" id="ARBA00023027"/>
    </source>
</evidence>
<dbReference type="Gene3D" id="3.40.50.720">
    <property type="entry name" value="NAD(P)-binding Rossmann-like Domain"/>
    <property type="match status" value="2"/>
</dbReference>
<protein>
    <recommendedName>
        <fullName evidence="9">NAD(P) transhydrogenase subunit alpha part 1</fullName>
        <ecNumber evidence="3">7.1.1.1</ecNumber>
    </recommendedName>
    <alternativeName>
        <fullName evidence="11">Nicotinamide nucleotide transhydrogenase subunit alpha 1</fullName>
    </alternativeName>
    <alternativeName>
        <fullName evidence="10">Pyridine nucleotide transhydrogenase subunit alpha 1</fullName>
    </alternativeName>
</protein>
<dbReference type="PANTHER" id="PTHR10160:SF19">
    <property type="entry name" value="PROTON-TRANSLOCATING NAD(P)(+) TRANSHYDROGENASE"/>
    <property type="match status" value="1"/>
</dbReference>
<evidence type="ECO:0000256" key="2">
    <source>
        <dbReference type="ARBA" id="ARBA00005689"/>
    </source>
</evidence>
<keyword evidence="5" id="KW-0521">NADP</keyword>
<dbReference type="GO" id="GO:0050661">
    <property type="term" value="F:NADP binding"/>
    <property type="evidence" value="ECO:0007669"/>
    <property type="project" value="TreeGrafter"/>
</dbReference>
<keyword evidence="7" id="KW-0520">NAD</keyword>
<reference evidence="14" key="2">
    <citation type="submission" date="2020-09" db="EMBL/GenBank/DDBJ databases">
        <authorList>
            <person name="Sun Q."/>
            <person name="Ohkuma M."/>
        </authorList>
    </citation>
    <scope>NUCLEOTIDE SEQUENCE</scope>
    <source>
        <strain evidence="14">JCM 13919</strain>
    </source>
</reference>
<evidence type="ECO:0000256" key="9">
    <source>
        <dbReference type="ARBA" id="ARBA00071353"/>
    </source>
</evidence>
<dbReference type="EC" id="7.1.1.1" evidence="3"/>
<feature type="domain" description="Alanine dehydrogenase/pyridine nucleotide transhydrogenase N-terminal" evidence="13">
    <location>
        <begin position="4"/>
        <end position="138"/>
    </location>
</feature>
<dbReference type="SUPFAM" id="SSF51735">
    <property type="entry name" value="NAD(P)-binding Rossmann-fold domains"/>
    <property type="match status" value="1"/>
</dbReference>
<organism evidence="14 15">
    <name type="scientific">Legionella impletisoli</name>
    <dbReference type="NCBI Taxonomy" id="343510"/>
    <lineage>
        <taxon>Bacteria</taxon>
        <taxon>Pseudomonadati</taxon>
        <taxon>Pseudomonadota</taxon>
        <taxon>Gammaproteobacteria</taxon>
        <taxon>Legionellales</taxon>
        <taxon>Legionellaceae</taxon>
        <taxon>Legionella</taxon>
    </lineage>
</organism>
<dbReference type="PROSITE" id="PS00837">
    <property type="entry name" value="ALADH_PNT_2"/>
    <property type="match status" value="1"/>
</dbReference>
<comment type="caution">
    <text evidence="14">The sequence shown here is derived from an EMBL/GenBank/DDBJ whole genome shotgun (WGS) entry which is preliminary data.</text>
</comment>
<dbReference type="SMART" id="SM01003">
    <property type="entry name" value="AlaDh_PNT_N"/>
    <property type="match status" value="1"/>
</dbReference>
<dbReference type="GO" id="GO:0008750">
    <property type="term" value="F:proton-translocating NAD(P)+ transhydrogenase activity"/>
    <property type="evidence" value="ECO:0007669"/>
    <property type="project" value="UniProtKB-EC"/>
</dbReference>
<evidence type="ECO:0000256" key="6">
    <source>
        <dbReference type="ARBA" id="ARBA00022967"/>
    </source>
</evidence>
<comment type="catalytic activity">
    <reaction evidence="8">
        <text>NAD(+) + NADPH + H(+)(in) = NADH + NADP(+) + H(+)(out)</text>
        <dbReference type="Rhea" id="RHEA:47992"/>
        <dbReference type="ChEBI" id="CHEBI:15378"/>
        <dbReference type="ChEBI" id="CHEBI:57540"/>
        <dbReference type="ChEBI" id="CHEBI:57783"/>
        <dbReference type="ChEBI" id="CHEBI:57945"/>
        <dbReference type="ChEBI" id="CHEBI:58349"/>
        <dbReference type="EC" id="7.1.1.1"/>
    </reaction>
</comment>
<dbReference type="CDD" id="cd05304">
    <property type="entry name" value="Rubrum_tdh"/>
    <property type="match status" value="1"/>
</dbReference>
<dbReference type="AlphaFoldDB" id="A0A917JPM2"/>